<sequence length="506" mass="56256">MGQRRRHQGTEISSLRQVQQTLASTRISQSSGTVVSAGGDQHALKSGPPRPDHAAEATRREGSLRAPESGSSRGARLQAAPACNEGDSPGHGSASTLEHAVYSWPRRTRAVQQPSQSGFPQQETPISATIGQTASSSRDAQHNFTSERNEQPHIASQEIRAGPSLRNPPSEAPAAETRSLILGTRPIPRQQNPSSAVDEPSSPFDFQILVEAQFLIAPKAEEHYRPAVEDFVGLLAENHNRLVGSPHPAMVKKMQRSRIPSGKAENWHVYMGSVQPPTISVPQKITLTSPLFHTSDPALWQKHVAMTWTYLTEHYQIREHDQCYNKVYINLDRSSWEFADVKKIAQAITHFEPALDLLLPDGLSRSNSWLNNLPDKCFMEEAERSRSHAIAAIQDARRPWQMVRPMQGRGHVYCFLCYYNSWSVVWKMVMEPIHFCKPEATSVAAEAASWASFARLFIQAALACRSPQELQDIPPNHEGLRHFMLGKRPPLGSTVLGTHKSRRGRG</sequence>
<dbReference type="OrthoDB" id="10294229at2759"/>
<keyword evidence="3" id="KW-1185">Reference proteome</keyword>
<gene>
    <name evidence="2" type="ORF">EPUS_03819</name>
</gene>
<feature type="compositionally biased region" description="Basic and acidic residues" evidence="1">
    <location>
        <begin position="50"/>
        <end position="63"/>
    </location>
</feature>
<dbReference type="HOGENOM" id="CLU_538644_0_0_1"/>
<name>U1HTR1_ENDPU</name>
<dbReference type="Proteomes" id="UP000019373">
    <property type="component" value="Unassembled WGS sequence"/>
</dbReference>
<dbReference type="RefSeq" id="XP_007800317.1">
    <property type="nucleotide sequence ID" value="XM_007802126.1"/>
</dbReference>
<feature type="compositionally biased region" description="Polar residues" evidence="1">
    <location>
        <begin position="10"/>
        <end position="34"/>
    </location>
</feature>
<dbReference type="AlphaFoldDB" id="U1HTR1"/>
<proteinExistence type="predicted"/>
<reference evidence="3" key="1">
    <citation type="journal article" date="2014" name="BMC Genomics">
        <title>Genome characteristics reveal the impact of lichenization on lichen-forming fungus Endocarpon pusillum Hedwig (Verrucariales, Ascomycota).</title>
        <authorList>
            <person name="Wang Y.-Y."/>
            <person name="Liu B."/>
            <person name="Zhang X.-Y."/>
            <person name="Zhou Q.-M."/>
            <person name="Zhang T."/>
            <person name="Li H."/>
            <person name="Yu Y.-F."/>
            <person name="Zhang X.-L."/>
            <person name="Hao X.-Y."/>
            <person name="Wang M."/>
            <person name="Wang L."/>
            <person name="Wei J.-C."/>
        </authorList>
    </citation>
    <scope>NUCLEOTIDE SEQUENCE [LARGE SCALE GENOMIC DNA]</scope>
    <source>
        <strain evidence="3">Z07020 / HMAS-L-300199</strain>
    </source>
</reference>
<evidence type="ECO:0000313" key="3">
    <source>
        <dbReference type="Proteomes" id="UP000019373"/>
    </source>
</evidence>
<feature type="compositionally biased region" description="Basic and acidic residues" evidence="1">
    <location>
        <begin position="139"/>
        <end position="151"/>
    </location>
</feature>
<feature type="region of interest" description="Disordered" evidence="1">
    <location>
        <begin position="130"/>
        <end position="175"/>
    </location>
</feature>
<evidence type="ECO:0000256" key="1">
    <source>
        <dbReference type="SAM" id="MobiDB-lite"/>
    </source>
</evidence>
<dbReference type="EMBL" id="KE720909">
    <property type="protein sequence ID" value="ERF74005.1"/>
    <property type="molecule type" value="Genomic_DNA"/>
</dbReference>
<evidence type="ECO:0000313" key="2">
    <source>
        <dbReference type="EMBL" id="ERF74005.1"/>
    </source>
</evidence>
<accession>U1HTR1</accession>
<dbReference type="GeneID" id="19238857"/>
<feature type="region of interest" description="Disordered" evidence="1">
    <location>
        <begin position="1"/>
        <end position="95"/>
    </location>
</feature>
<organism evidence="2 3">
    <name type="scientific">Endocarpon pusillum (strain Z07020 / HMAS-L-300199)</name>
    <name type="common">Lichen-forming fungus</name>
    <dbReference type="NCBI Taxonomy" id="1263415"/>
    <lineage>
        <taxon>Eukaryota</taxon>
        <taxon>Fungi</taxon>
        <taxon>Dikarya</taxon>
        <taxon>Ascomycota</taxon>
        <taxon>Pezizomycotina</taxon>
        <taxon>Eurotiomycetes</taxon>
        <taxon>Chaetothyriomycetidae</taxon>
        <taxon>Verrucariales</taxon>
        <taxon>Verrucariaceae</taxon>
        <taxon>Endocarpon</taxon>
    </lineage>
</organism>
<protein>
    <submittedName>
        <fullName evidence="2">Uncharacterized protein</fullName>
    </submittedName>
</protein>